<dbReference type="AlphaFoldDB" id="A0A1V0UP66"/>
<dbReference type="RefSeq" id="WP_036658421.1">
    <property type="nucleotide sequence ID" value="NZ_CP019794.1"/>
</dbReference>
<gene>
    <name evidence="1" type="ORF">B7C51_02815</name>
</gene>
<dbReference type="SUPFAM" id="SSF58104">
    <property type="entry name" value="Methyl-accepting chemotaxis protein (MCP) signaling domain"/>
    <property type="match status" value="1"/>
</dbReference>
<accession>A0A1V0UP66</accession>
<reference evidence="1 2" key="1">
    <citation type="submission" date="2017-03" db="EMBL/GenBank/DDBJ databases">
        <title>Paenibacillus larvae genome sequencing.</title>
        <authorList>
            <person name="Dingman D.W."/>
        </authorList>
    </citation>
    <scope>NUCLEOTIDE SEQUENCE [LARGE SCALE GENOMIC DNA]</scope>
    <source>
        <strain evidence="1 2">SAG 10367</strain>
    </source>
</reference>
<evidence type="ECO:0000313" key="2">
    <source>
        <dbReference type="Proteomes" id="UP000192727"/>
    </source>
</evidence>
<protein>
    <submittedName>
        <fullName evidence="1">Uncharacterized protein</fullName>
    </submittedName>
</protein>
<dbReference type="PANTHER" id="PTHR40070">
    <property type="entry name" value="UPF0478 PROTEIN YTXG"/>
    <property type="match status" value="1"/>
</dbReference>
<dbReference type="PANTHER" id="PTHR40070:SF1">
    <property type="entry name" value="UPF0478 PROTEIN YTXG"/>
    <property type="match status" value="1"/>
</dbReference>
<dbReference type="EMBL" id="CP020557">
    <property type="protein sequence ID" value="ARF66964.1"/>
    <property type="molecule type" value="Genomic_DNA"/>
</dbReference>
<organism evidence="1 2">
    <name type="scientific">Paenibacillus larvae subsp. pulvifaciens</name>
    <dbReference type="NCBI Taxonomy" id="1477"/>
    <lineage>
        <taxon>Bacteria</taxon>
        <taxon>Bacillati</taxon>
        <taxon>Bacillota</taxon>
        <taxon>Bacilli</taxon>
        <taxon>Bacillales</taxon>
        <taxon>Paenibacillaceae</taxon>
        <taxon>Paenibacillus</taxon>
    </lineage>
</organism>
<proteinExistence type="predicted"/>
<dbReference type="Gene3D" id="1.10.287.950">
    <property type="entry name" value="Methyl-accepting chemotaxis protein"/>
    <property type="match status" value="1"/>
</dbReference>
<dbReference type="Pfam" id="PF06103">
    <property type="entry name" value="DUF948"/>
    <property type="match status" value="1"/>
</dbReference>
<dbReference type="GeneID" id="64218434"/>
<name>A0A1V0UP66_9BACL</name>
<sequence>MIWQISVAVITVAFVVLVVYLIQTLKSVTALVDKTNEAVNQMQQQVNQISTDASELLKHTNEITVDVRDKLHALDNTFYSIKNIGDAVSEITYSVKQASATVTDTVQHKVQEELKAPKSPFNKILPFIPVVIDIVRKIKK</sequence>
<dbReference type="InterPro" id="IPR009293">
    <property type="entry name" value="UPF0478"/>
</dbReference>
<evidence type="ECO:0000313" key="1">
    <source>
        <dbReference type="EMBL" id="ARF66964.1"/>
    </source>
</evidence>
<dbReference type="Proteomes" id="UP000192727">
    <property type="component" value="Chromosome"/>
</dbReference>